<feature type="transmembrane region" description="Helical" evidence="1">
    <location>
        <begin position="95"/>
        <end position="118"/>
    </location>
</feature>
<feature type="transmembrane region" description="Helical" evidence="1">
    <location>
        <begin position="59"/>
        <end position="83"/>
    </location>
</feature>
<dbReference type="OrthoDB" id="2548432at2759"/>
<evidence type="ECO:0000256" key="1">
    <source>
        <dbReference type="SAM" id="Phobius"/>
    </source>
</evidence>
<protein>
    <submittedName>
        <fullName evidence="2">Uncharacterized protein</fullName>
    </submittedName>
</protein>
<keyword evidence="1" id="KW-0472">Membrane</keyword>
<feature type="transmembrane region" description="Helical" evidence="1">
    <location>
        <begin position="24"/>
        <end position="47"/>
    </location>
</feature>
<name>W4K659_HETIT</name>
<keyword evidence="3" id="KW-1185">Reference proteome</keyword>
<proteinExistence type="predicted"/>
<keyword evidence="1" id="KW-0812">Transmembrane</keyword>
<organism evidence="2 3">
    <name type="scientific">Heterobasidion irregulare (strain TC 32-1)</name>
    <dbReference type="NCBI Taxonomy" id="747525"/>
    <lineage>
        <taxon>Eukaryota</taxon>
        <taxon>Fungi</taxon>
        <taxon>Dikarya</taxon>
        <taxon>Basidiomycota</taxon>
        <taxon>Agaricomycotina</taxon>
        <taxon>Agaricomycetes</taxon>
        <taxon>Russulales</taxon>
        <taxon>Bondarzewiaceae</taxon>
        <taxon>Heterobasidion</taxon>
        <taxon>Heterobasidion annosum species complex</taxon>
    </lineage>
</organism>
<keyword evidence="1" id="KW-1133">Transmembrane helix</keyword>
<evidence type="ECO:0000313" key="3">
    <source>
        <dbReference type="Proteomes" id="UP000030671"/>
    </source>
</evidence>
<accession>W4K659</accession>
<dbReference type="EMBL" id="KI925458">
    <property type="protein sequence ID" value="ETW81302.1"/>
    <property type="molecule type" value="Genomic_DNA"/>
</dbReference>
<sequence length="205" mass="22537">MGQCRASYKVPGAGTNWLAVIDSAVVFLMISATMGAVTIAMLLALLFFSTATLRRKPLFILNVVALLLGITVAIVNICAEIRILKHPIISGSPQIMMAMSVLIGIGPTLVDSILLLRIYSVFPPRTTPHIHLFFVMVIPILISVARFINSIIYINSYAHSVHTTTELGSASILIRSHLPCVKIEWFLQVFDNLLVGQKFMTCNTR</sequence>
<dbReference type="InParanoid" id="W4K659"/>
<gene>
    <name evidence="2" type="ORF">HETIRDRAFT_317128</name>
</gene>
<dbReference type="RefSeq" id="XP_009545973.1">
    <property type="nucleotide sequence ID" value="XM_009547678.1"/>
</dbReference>
<reference evidence="2 3" key="1">
    <citation type="journal article" date="2012" name="New Phytol.">
        <title>Insight into trade-off between wood decay and parasitism from the genome of a fungal forest pathogen.</title>
        <authorList>
            <person name="Olson A."/>
            <person name="Aerts A."/>
            <person name="Asiegbu F."/>
            <person name="Belbahri L."/>
            <person name="Bouzid O."/>
            <person name="Broberg A."/>
            <person name="Canback B."/>
            <person name="Coutinho P.M."/>
            <person name="Cullen D."/>
            <person name="Dalman K."/>
            <person name="Deflorio G."/>
            <person name="van Diepen L.T."/>
            <person name="Dunand C."/>
            <person name="Duplessis S."/>
            <person name="Durling M."/>
            <person name="Gonthier P."/>
            <person name="Grimwood J."/>
            <person name="Fossdal C.G."/>
            <person name="Hansson D."/>
            <person name="Henrissat B."/>
            <person name="Hietala A."/>
            <person name="Himmelstrand K."/>
            <person name="Hoffmeister D."/>
            <person name="Hogberg N."/>
            <person name="James T.Y."/>
            <person name="Karlsson M."/>
            <person name="Kohler A."/>
            <person name="Kues U."/>
            <person name="Lee Y.H."/>
            <person name="Lin Y.C."/>
            <person name="Lind M."/>
            <person name="Lindquist E."/>
            <person name="Lombard V."/>
            <person name="Lucas S."/>
            <person name="Lunden K."/>
            <person name="Morin E."/>
            <person name="Murat C."/>
            <person name="Park J."/>
            <person name="Raffaello T."/>
            <person name="Rouze P."/>
            <person name="Salamov A."/>
            <person name="Schmutz J."/>
            <person name="Solheim H."/>
            <person name="Stahlberg J."/>
            <person name="Velez H."/>
            <person name="de Vries R.P."/>
            <person name="Wiebenga A."/>
            <person name="Woodward S."/>
            <person name="Yakovlev I."/>
            <person name="Garbelotto M."/>
            <person name="Martin F."/>
            <person name="Grigoriev I.V."/>
            <person name="Stenlid J."/>
        </authorList>
    </citation>
    <scope>NUCLEOTIDE SEQUENCE [LARGE SCALE GENOMIC DNA]</scope>
    <source>
        <strain evidence="2 3">TC 32-1</strain>
    </source>
</reference>
<feature type="transmembrane region" description="Helical" evidence="1">
    <location>
        <begin position="130"/>
        <end position="148"/>
    </location>
</feature>
<evidence type="ECO:0000313" key="2">
    <source>
        <dbReference type="EMBL" id="ETW81302.1"/>
    </source>
</evidence>
<dbReference type="KEGG" id="hir:HETIRDRAFT_317128"/>
<dbReference type="AlphaFoldDB" id="W4K659"/>
<dbReference type="HOGENOM" id="CLU_099534_0_0_1"/>
<dbReference type="GeneID" id="20670393"/>
<dbReference type="Proteomes" id="UP000030671">
    <property type="component" value="Unassembled WGS sequence"/>
</dbReference>